<name>A0A1W6Z8F9_9BORD</name>
<gene>
    <name evidence="3" type="ORF">CAL15_04395</name>
</gene>
<dbReference type="PANTHER" id="PTHR42928:SF5">
    <property type="entry name" value="BLR1237 PROTEIN"/>
    <property type="match status" value="1"/>
</dbReference>
<evidence type="ECO:0000313" key="4">
    <source>
        <dbReference type="Proteomes" id="UP000194161"/>
    </source>
</evidence>
<reference evidence="3 4" key="1">
    <citation type="submission" date="2017-05" db="EMBL/GenBank/DDBJ databases">
        <title>Complete and WGS of Bordetella genogroups.</title>
        <authorList>
            <person name="Spilker T."/>
            <person name="LiPuma J."/>
        </authorList>
    </citation>
    <scope>NUCLEOTIDE SEQUENCE [LARGE SCALE GENOMIC DNA]</scope>
    <source>
        <strain evidence="3 4">AU7206</strain>
    </source>
</reference>
<dbReference type="Proteomes" id="UP000194161">
    <property type="component" value="Chromosome"/>
</dbReference>
<evidence type="ECO:0000256" key="1">
    <source>
        <dbReference type="ARBA" id="ARBA00006987"/>
    </source>
</evidence>
<dbReference type="AlphaFoldDB" id="A0A1W6Z8F9"/>
<feature type="signal peptide" evidence="2">
    <location>
        <begin position="1"/>
        <end position="28"/>
    </location>
</feature>
<dbReference type="InterPro" id="IPR042100">
    <property type="entry name" value="Bug_dom1"/>
</dbReference>
<evidence type="ECO:0000256" key="2">
    <source>
        <dbReference type="SAM" id="SignalP"/>
    </source>
</evidence>
<dbReference type="CDD" id="cd07012">
    <property type="entry name" value="PBP2_Bug_TTT"/>
    <property type="match status" value="1"/>
</dbReference>
<dbReference type="Gene3D" id="3.40.190.10">
    <property type="entry name" value="Periplasmic binding protein-like II"/>
    <property type="match status" value="1"/>
</dbReference>
<dbReference type="EMBL" id="CP021111">
    <property type="protein sequence ID" value="ARP93688.1"/>
    <property type="molecule type" value="Genomic_DNA"/>
</dbReference>
<feature type="chain" id="PRO_5012845827" description="ABC transporter substrate-binding protein" evidence="2">
    <location>
        <begin position="29"/>
        <end position="333"/>
    </location>
</feature>
<dbReference type="PIRSF" id="PIRSF017082">
    <property type="entry name" value="YflP"/>
    <property type="match status" value="1"/>
</dbReference>
<sequence length="333" mass="35000">MHAFNSLSARACRRAAALSMALAAFAYAGVAAAAQWPSRPVRIIIPAGPGGSSDPLARLLAEDLGKRLNASFVVENKPGANGNVGASIAAKAAPDGDTLLFSWTGTLVSAVTLYHSKPFDPQKDFEPIVLVGSIPNVIGVNAQLPIKDFNALRDYAQQHPNTLNFGSTGSGSSWHLSGEMFKKRFGVAMVHVPYTAPSGVFSDLIGNRLQVVFPGSTAMAPLVQDGRVRALAVMDDARSSVLPGVPTTAELGYPELASATWMGLLAPKGTPPEIVRKVNEAVNQALATPAFRAKLVDMGYKPLGGSPQEFATYMAAEIKKWGEVVAFSGAKID</sequence>
<proteinExistence type="inferred from homology"/>
<keyword evidence="2" id="KW-0732">Signal</keyword>
<evidence type="ECO:0008006" key="5">
    <source>
        <dbReference type="Google" id="ProtNLM"/>
    </source>
</evidence>
<dbReference type="SUPFAM" id="SSF53850">
    <property type="entry name" value="Periplasmic binding protein-like II"/>
    <property type="match status" value="1"/>
</dbReference>
<dbReference type="KEGG" id="bgm:CAL15_04395"/>
<keyword evidence="4" id="KW-1185">Reference proteome</keyword>
<evidence type="ECO:0000313" key="3">
    <source>
        <dbReference type="EMBL" id="ARP93688.1"/>
    </source>
</evidence>
<dbReference type="STRING" id="463040.CAL15_04395"/>
<dbReference type="PANTHER" id="PTHR42928">
    <property type="entry name" value="TRICARBOXYLATE-BINDING PROTEIN"/>
    <property type="match status" value="1"/>
</dbReference>
<dbReference type="RefSeq" id="WP_086077465.1">
    <property type="nucleotide sequence ID" value="NZ_CP021111.1"/>
</dbReference>
<dbReference type="InterPro" id="IPR005064">
    <property type="entry name" value="BUG"/>
</dbReference>
<dbReference type="Pfam" id="PF03401">
    <property type="entry name" value="TctC"/>
    <property type="match status" value="1"/>
</dbReference>
<accession>A0A1W6Z8F9</accession>
<comment type="similarity">
    <text evidence="1">Belongs to the UPF0065 (bug) family.</text>
</comment>
<dbReference type="OrthoDB" id="8968781at2"/>
<protein>
    <recommendedName>
        <fullName evidence="5">ABC transporter substrate-binding protein</fullName>
    </recommendedName>
</protein>
<organism evidence="3 4">
    <name type="scientific">Bordetella genomosp. 13</name>
    <dbReference type="NCBI Taxonomy" id="463040"/>
    <lineage>
        <taxon>Bacteria</taxon>
        <taxon>Pseudomonadati</taxon>
        <taxon>Pseudomonadota</taxon>
        <taxon>Betaproteobacteria</taxon>
        <taxon>Burkholderiales</taxon>
        <taxon>Alcaligenaceae</taxon>
        <taxon>Bordetella</taxon>
    </lineage>
</organism>
<dbReference type="Gene3D" id="3.40.190.150">
    <property type="entry name" value="Bordetella uptake gene, domain 1"/>
    <property type="match status" value="1"/>
</dbReference>